<dbReference type="EMBL" id="AP009078">
    <property type="protein sequence ID" value="BAI39667.1"/>
    <property type="molecule type" value="Genomic_DNA"/>
</dbReference>
<dbReference type="AlphaFoldDB" id="C8TEU5"/>
<evidence type="ECO:0000313" key="2">
    <source>
        <dbReference type="EMBL" id="BAI39716.1"/>
    </source>
</evidence>
<reference evidence="1" key="1">
    <citation type="journal article" date="2009" name="Plant J.">
        <title>Comparative analysis of complete orthologous centromeres from two subspecies of rice reveals rapid variation of centromere organization and structure.</title>
        <authorList>
            <person name="Wu J."/>
            <person name="Fujisawa M."/>
            <person name="Tian Z."/>
            <person name="Yamagata H."/>
            <person name="Kamiya K."/>
            <person name="Shibata M."/>
            <person name="Hosokawa S."/>
            <person name="Ito Y."/>
            <person name="Hamada M."/>
            <person name="Katagiri S."/>
            <person name="Kurita K."/>
            <person name="Yamamoto M."/>
            <person name="Kikuta A."/>
            <person name="Machita K."/>
            <person name="Karasawa W."/>
            <person name="Kanamori H."/>
            <person name="Namiki N."/>
            <person name="Mizuno H."/>
            <person name="Ma J."/>
            <person name="Sasaki T."/>
            <person name="Matsumoto T."/>
        </authorList>
    </citation>
    <scope>NUCLEOTIDE SEQUENCE</scope>
</reference>
<evidence type="ECO:0000313" key="1">
    <source>
        <dbReference type="EMBL" id="BAI39667.1"/>
    </source>
</evidence>
<accession>C8TEU5</accession>
<dbReference type="EMBL" id="AP009080">
    <property type="protein sequence ID" value="BAI39716.1"/>
    <property type="molecule type" value="Genomic_DNA"/>
</dbReference>
<gene>
    <name evidence="1" type="primary">K0023E10.18</name>
    <name evidence="2" type="synonym">K0039A02.35</name>
</gene>
<name>C8TEU5_ORYSI</name>
<sequence length="109" mass="11654">MAACTYRAVALRSAISSSGLSMSVRRCMAMLARRDDLPRPMMCLVDMGAGGLAVFPVALMRPRLSGTVDSVRDVATTCSGEVMQVLRPDMTTHRGMVACHGLTNNTSMT</sequence>
<protein>
    <submittedName>
        <fullName evidence="1">Uncharacterized protein K0023E10.18</fullName>
    </submittedName>
    <submittedName>
        <fullName evidence="2">Uncharacterized protein K0039A02.35</fullName>
    </submittedName>
</protein>
<proteinExistence type="predicted"/>
<organism evidence="1">
    <name type="scientific">Oryza sativa subsp. indica</name>
    <name type="common">Rice</name>
    <dbReference type="NCBI Taxonomy" id="39946"/>
    <lineage>
        <taxon>Eukaryota</taxon>
        <taxon>Viridiplantae</taxon>
        <taxon>Streptophyta</taxon>
        <taxon>Embryophyta</taxon>
        <taxon>Tracheophyta</taxon>
        <taxon>Spermatophyta</taxon>
        <taxon>Magnoliopsida</taxon>
        <taxon>Liliopsida</taxon>
        <taxon>Poales</taxon>
        <taxon>Poaceae</taxon>
        <taxon>BOP clade</taxon>
        <taxon>Oryzoideae</taxon>
        <taxon>Oryzeae</taxon>
        <taxon>Oryzinae</taxon>
        <taxon>Oryza</taxon>
        <taxon>Oryza sativa</taxon>
    </lineage>
</organism>